<comment type="caution">
    <text evidence="11">The sequence shown here is derived from an EMBL/GenBank/DDBJ whole genome shotgun (WGS) entry which is preliminary data.</text>
</comment>
<dbReference type="InterPro" id="IPR001944">
    <property type="entry name" value="Glycoside_Hdrlase_35"/>
</dbReference>
<dbReference type="SUPFAM" id="SSF51445">
    <property type="entry name" value="(Trans)glycosidases"/>
    <property type="match status" value="1"/>
</dbReference>
<evidence type="ECO:0000256" key="8">
    <source>
        <dbReference type="RuleBase" id="RU003679"/>
    </source>
</evidence>
<keyword evidence="6 7" id="KW-0326">Glycosidase</keyword>
<dbReference type="GO" id="GO:0004565">
    <property type="term" value="F:beta-galactosidase activity"/>
    <property type="evidence" value="ECO:0007669"/>
    <property type="project" value="UniProtKB-EC"/>
</dbReference>
<evidence type="ECO:0000256" key="4">
    <source>
        <dbReference type="ARBA" id="ARBA00022729"/>
    </source>
</evidence>
<evidence type="ECO:0000313" key="11">
    <source>
        <dbReference type="EMBL" id="KAF6003778.1"/>
    </source>
</evidence>
<dbReference type="AlphaFoldDB" id="A0A7J7IL56"/>
<dbReference type="Proteomes" id="UP000530660">
    <property type="component" value="Unassembled WGS sequence"/>
</dbReference>
<dbReference type="Pfam" id="PF21467">
    <property type="entry name" value="BetaGal_gal-bd"/>
    <property type="match status" value="1"/>
</dbReference>
<accession>A0A7J7IL56</accession>
<dbReference type="PANTHER" id="PTHR23421">
    <property type="entry name" value="BETA-GALACTOSIDASE RELATED"/>
    <property type="match status" value="1"/>
</dbReference>
<dbReference type="Pfam" id="PF01301">
    <property type="entry name" value="Glyco_hydro_35"/>
    <property type="match status" value="1"/>
</dbReference>
<dbReference type="Gene3D" id="2.60.120.260">
    <property type="entry name" value="Galactose-binding domain-like"/>
    <property type="match status" value="1"/>
</dbReference>
<evidence type="ECO:0000256" key="5">
    <source>
        <dbReference type="ARBA" id="ARBA00022801"/>
    </source>
</evidence>
<evidence type="ECO:0000259" key="9">
    <source>
        <dbReference type="Pfam" id="PF01301"/>
    </source>
</evidence>
<dbReference type="PRINTS" id="PR00742">
    <property type="entry name" value="GLHYDRLASE35"/>
</dbReference>
<evidence type="ECO:0000256" key="7">
    <source>
        <dbReference type="RuleBase" id="RU000675"/>
    </source>
</evidence>
<keyword evidence="12" id="KW-1185">Reference proteome</keyword>
<evidence type="ECO:0000256" key="3">
    <source>
        <dbReference type="ARBA" id="ARBA00012756"/>
    </source>
</evidence>
<gene>
    <name evidence="11" type="ORF">F1559_001235</name>
</gene>
<dbReference type="InterPro" id="IPR008979">
    <property type="entry name" value="Galactose-bd-like_sf"/>
</dbReference>
<dbReference type="EC" id="3.2.1.23" evidence="3 7"/>
<dbReference type="GO" id="GO:0005975">
    <property type="term" value="P:carbohydrate metabolic process"/>
    <property type="evidence" value="ECO:0007669"/>
    <property type="project" value="InterPro"/>
</dbReference>
<sequence length="770" mass="87181">MSWAGKPRQVSYDADSLVVDGKPFFCLSGAVHYVRSHPSLWPQIFRSMRRDGLNTIETYVFWGEHEREPLSGDDQEPHADFSGPRDLVRFLRCAALHGLNAILRLGPYVCAEVNYGGFPWWLRQVCERSSDKPVRFRTWDPAYCTQVERWLKYLVNRVLKPARVFAPQGGPVILAQIENEYAMVAETYGSAGQRYLDWIASLADQLALQVPLVMCYGSSQKAFGRVIETINAFYAHKQVEPLQRAHAETPQPLFWTECWTGWYDVWGAPHHKRDARDLAYAVLRFLAVGGAGVNYYMYFGGTNTRRESSMYLQATSYDYDAPLNEYLMETTKSRHLRRLHHCIRPYISETRGILNMSQLELEVCEKECRAILYERLASPGSDGDRSLTGRRCIFDSADIQEQLSVHLHELLSGVRNASMDQCLLWSVRLEAPPLADARYPAPVLPSALPDLIEATACRSDYAWYILQCPEANGDGILRLELADFGRVWRNVIVSAASNQGQPTIEWVTSGPEPPIEDRFPNAWNQEDYGYGRIVINRVGPNEEYVVLVSSLGMVKGDWQLPPGQSMSQERKGLIRAVYCADASTRTWQDALVVGFAAGLGGERSPGVIEGDADAFPLLWTPPQLAVQGMQPSWPRWYRTSLALPPTSADENEGILLDLFEAGLQKGWIYVNGHPCGRHWRVAGTRPKNGFLLQPGQEAPIEQVDQGQPTQRYYYVPSWQLRNDGRPNNLVIFDEHANSDNQEFDPRRLRIYRPMLRVAKCAETPVTGTKP</sequence>
<evidence type="ECO:0000256" key="6">
    <source>
        <dbReference type="ARBA" id="ARBA00023295"/>
    </source>
</evidence>
<dbReference type="Gene3D" id="3.20.20.80">
    <property type="entry name" value="Glycosidases"/>
    <property type="match status" value="1"/>
</dbReference>
<organism evidence="11 12">
    <name type="scientific">Cyanidiococcus yangmingshanensis</name>
    <dbReference type="NCBI Taxonomy" id="2690220"/>
    <lineage>
        <taxon>Eukaryota</taxon>
        <taxon>Rhodophyta</taxon>
        <taxon>Bangiophyceae</taxon>
        <taxon>Cyanidiales</taxon>
        <taxon>Cyanidiaceae</taxon>
        <taxon>Cyanidiococcus</taxon>
    </lineage>
</organism>
<comment type="similarity">
    <text evidence="2 8">Belongs to the glycosyl hydrolase 35 family.</text>
</comment>
<keyword evidence="5 7" id="KW-0378">Hydrolase</keyword>
<dbReference type="OrthoDB" id="2883at2759"/>
<dbReference type="InterPro" id="IPR031330">
    <property type="entry name" value="Gly_Hdrlase_35_cat"/>
</dbReference>
<dbReference type="SUPFAM" id="SSF49785">
    <property type="entry name" value="Galactose-binding domain-like"/>
    <property type="match status" value="1"/>
</dbReference>
<feature type="domain" description="Glycoside hydrolase 35 catalytic" evidence="9">
    <location>
        <begin position="16"/>
        <end position="341"/>
    </location>
</feature>
<proteinExistence type="inferred from homology"/>
<comment type="catalytic activity">
    <reaction evidence="1 7">
        <text>Hydrolysis of terminal non-reducing beta-D-galactose residues in beta-D-galactosides.</text>
        <dbReference type="EC" id="3.2.1.23"/>
    </reaction>
</comment>
<dbReference type="FunFam" id="3.20.20.80:FF:000006">
    <property type="entry name" value="Beta-galactosidase"/>
    <property type="match status" value="1"/>
</dbReference>
<name>A0A7J7IL56_9RHOD</name>
<dbReference type="PROSITE" id="PS01182">
    <property type="entry name" value="GLYCOSYL_HYDROL_F35"/>
    <property type="match status" value="1"/>
</dbReference>
<dbReference type="InterPro" id="IPR017853">
    <property type="entry name" value="GH"/>
</dbReference>
<reference evidence="11 12" key="1">
    <citation type="journal article" date="2020" name="J. Phycol.">
        <title>Comparative genome analysis reveals Cyanidiococcus gen. nov., a new extremophilic red algal genus sister to Cyanidioschyzon (Cyanidioschyzonaceae, Rhodophyta).</title>
        <authorList>
            <person name="Liu S.-L."/>
            <person name="Chiang Y.-R."/>
            <person name="Yoon H.S."/>
            <person name="Fu H.-Y."/>
        </authorList>
    </citation>
    <scope>NUCLEOTIDE SEQUENCE [LARGE SCALE GENOMIC DNA]</scope>
    <source>
        <strain evidence="11 12">THAL066</strain>
    </source>
</reference>
<keyword evidence="4" id="KW-0732">Signal</keyword>
<evidence type="ECO:0000259" key="10">
    <source>
        <dbReference type="Pfam" id="PF21467"/>
    </source>
</evidence>
<protein>
    <recommendedName>
        <fullName evidence="3 7">Beta-galactosidase</fullName>
        <ecNumber evidence="3 7">3.2.1.23</ecNumber>
    </recommendedName>
</protein>
<evidence type="ECO:0000256" key="2">
    <source>
        <dbReference type="ARBA" id="ARBA00009809"/>
    </source>
</evidence>
<evidence type="ECO:0000256" key="1">
    <source>
        <dbReference type="ARBA" id="ARBA00001412"/>
    </source>
</evidence>
<evidence type="ECO:0000313" key="12">
    <source>
        <dbReference type="Proteomes" id="UP000530660"/>
    </source>
</evidence>
<dbReference type="InterPro" id="IPR019801">
    <property type="entry name" value="Glyco_hydro_35_CS"/>
</dbReference>
<feature type="domain" description="Beta-galactosidase galactose-binding" evidence="10">
    <location>
        <begin position="634"/>
        <end position="722"/>
    </location>
</feature>
<dbReference type="InterPro" id="IPR048913">
    <property type="entry name" value="BetaGal_gal-bd"/>
</dbReference>
<dbReference type="EMBL" id="VWRR01000005">
    <property type="protein sequence ID" value="KAF6003778.1"/>
    <property type="molecule type" value="Genomic_DNA"/>
</dbReference>